<sequence>MSDHRPDAPRPATPSRAWRGVGVVAVASGLAVILAELLRSLVRWVTPITVTRALESSTPTLVPAHAGYTVAPHPVAIVGWLVLAMVLGAVVVALVACSVTRRPGRARLLLLWLGLVLVALVAVGSAQAGEVLLTIEQFGGRGGSHIRLFTLPALADAVRWGLLWGGVVVLTVGRLLPDRPPRRAWRVAVPLVVAWVGVLVLLGSATRAASISAQTEVVTRPTPAVAVTDPPAEVAGEAEPSFYGRCEPGMLTMELGGFDAASGRRYLSVTATNDGFACTVAGWPDLAFADADGNAVRPDRVDGVSSGGFGGTPEPVLLESGESVRAELTWRGAGAGARTVAEVLLAPWAGAQRTRLPIDLDLEDGAELQVSAWFPSDAGSAPDGSG</sequence>
<dbReference type="AlphaFoldDB" id="A0A3N2DCE3"/>
<dbReference type="Proteomes" id="UP000275356">
    <property type="component" value="Unassembled WGS sequence"/>
</dbReference>
<feature type="transmembrane region" description="Helical" evidence="1">
    <location>
        <begin position="109"/>
        <end position="128"/>
    </location>
</feature>
<dbReference type="OrthoDB" id="5175658at2"/>
<accession>A0A3N2DCE3</accession>
<organism evidence="3 4">
    <name type="scientific">Salana multivorans</name>
    <dbReference type="NCBI Taxonomy" id="120377"/>
    <lineage>
        <taxon>Bacteria</taxon>
        <taxon>Bacillati</taxon>
        <taxon>Actinomycetota</taxon>
        <taxon>Actinomycetes</taxon>
        <taxon>Micrococcales</taxon>
        <taxon>Beutenbergiaceae</taxon>
        <taxon>Salana</taxon>
    </lineage>
</organism>
<dbReference type="InterPro" id="IPR025326">
    <property type="entry name" value="DUF4232"/>
</dbReference>
<keyword evidence="4" id="KW-1185">Reference proteome</keyword>
<keyword evidence="1" id="KW-0812">Transmembrane</keyword>
<protein>
    <submittedName>
        <fullName evidence="3">Uncharacterized protein DUF4232</fullName>
    </submittedName>
</protein>
<reference evidence="3 4" key="1">
    <citation type="submission" date="2018-11" db="EMBL/GenBank/DDBJ databases">
        <title>Sequencing the genomes of 1000 actinobacteria strains.</title>
        <authorList>
            <person name="Klenk H.-P."/>
        </authorList>
    </citation>
    <scope>NUCLEOTIDE SEQUENCE [LARGE SCALE GENOMIC DNA]</scope>
    <source>
        <strain evidence="3 4">DSM 13521</strain>
    </source>
</reference>
<evidence type="ECO:0000256" key="1">
    <source>
        <dbReference type="SAM" id="Phobius"/>
    </source>
</evidence>
<proteinExistence type="predicted"/>
<dbReference type="Pfam" id="PF14016">
    <property type="entry name" value="DUF4232"/>
    <property type="match status" value="1"/>
</dbReference>
<feature type="transmembrane region" description="Helical" evidence="1">
    <location>
        <begin position="157"/>
        <end position="176"/>
    </location>
</feature>
<keyword evidence="1" id="KW-1133">Transmembrane helix</keyword>
<dbReference type="EMBL" id="RKHQ01000001">
    <property type="protein sequence ID" value="ROR97456.1"/>
    <property type="molecule type" value="Genomic_DNA"/>
</dbReference>
<name>A0A3N2DCE3_9MICO</name>
<keyword evidence="1" id="KW-0472">Membrane</keyword>
<feature type="transmembrane region" description="Helical" evidence="1">
    <location>
        <begin position="188"/>
        <end position="205"/>
    </location>
</feature>
<feature type="domain" description="DUF4232" evidence="2">
    <location>
        <begin position="246"/>
        <end position="373"/>
    </location>
</feature>
<evidence type="ECO:0000313" key="4">
    <source>
        <dbReference type="Proteomes" id="UP000275356"/>
    </source>
</evidence>
<gene>
    <name evidence="3" type="ORF">EDD28_2055</name>
</gene>
<dbReference type="RefSeq" id="WP_123739507.1">
    <property type="nucleotide sequence ID" value="NZ_RKHQ01000001.1"/>
</dbReference>
<comment type="caution">
    <text evidence="3">The sequence shown here is derived from an EMBL/GenBank/DDBJ whole genome shotgun (WGS) entry which is preliminary data.</text>
</comment>
<feature type="transmembrane region" description="Helical" evidence="1">
    <location>
        <begin position="21"/>
        <end position="42"/>
    </location>
</feature>
<feature type="transmembrane region" description="Helical" evidence="1">
    <location>
        <begin position="77"/>
        <end position="97"/>
    </location>
</feature>
<evidence type="ECO:0000313" key="3">
    <source>
        <dbReference type="EMBL" id="ROR97456.1"/>
    </source>
</evidence>
<evidence type="ECO:0000259" key="2">
    <source>
        <dbReference type="Pfam" id="PF14016"/>
    </source>
</evidence>